<dbReference type="CDD" id="cd12148">
    <property type="entry name" value="fungal_TF_MHR"/>
    <property type="match status" value="1"/>
</dbReference>
<keyword evidence="4" id="KW-0238">DNA-binding</keyword>
<name>A0AAW0C6Q2_9AGAR</name>
<feature type="compositionally biased region" description="Polar residues" evidence="7">
    <location>
        <begin position="895"/>
        <end position="904"/>
    </location>
</feature>
<feature type="compositionally biased region" description="Polar residues" evidence="7">
    <location>
        <begin position="95"/>
        <end position="106"/>
    </location>
</feature>
<dbReference type="GO" id="GO:0008270">
    <property type="term" value="F:zinc ion binding"/>
    <property type="evidence" value="ECO:0007669"/>
    <property type="project" value="InterPro"/>
</dbReference>
<feature type="compositionally biased region" description="Acidic residues" evidence="7">
    <location>
        <begin position="108"/>
        <end position="117"/>
    </location>
</feature>
<evidence type="ECO:0000256" key="1">
    <source>
        <dbReference type="ARBA" id="ARBA00022723"/>
    </source>
</evidence>
<evidence type="ECO:0000256" key="3">
    <source>
        <dbReference type="ARBA" id="ARBA00023015"/>
    </source>
</evidence>
<evidence type="ECO:0000313" key="10">
    <source>
        <dbReference type="Proteomes" id="UP001383192"/>
    </source>
</evidence>
<evidence type="ECO:0000259" key="8">
    <source>
        <dbReference type="SMART" id="SM00906"/>
    </source>
</evidence>
<feature type="compositionally biased region" description="Acidic residues" evidence="7">
    <location>
        <begin position="63"/>
        <end position="73"/>
    </location>
</feature>
<feature type="region of interest" description="Disordered" evidence="7">
    <location>
        <begin position="333"/>
        <end position="357"/>
    </location>
</feature>
<dbReference type="Proteomes" id="UP001383192">
    <property type="component" value="Unassembled WGS sequence"/>
</dbReference>
<dbReference type="SMART" id="SM00906">
    <property type="entry name" value="Fungal_trans"/>
    <property type="match status" value="1"/>
</dbReference>
<dbReference type="AlphaFoldDB" id="A0AAW0C6Q2"/>
<dbReference type="PANTHER" id="PTHR31313">
    <property type="entry name" value="TY1 ENHANCER ACTIVATOR"/>
    <property type="match status" value="1"/>
</dbReference>
<keyword evidence="1" id="KW-0479">Metal-binding</keyword>
<dbReference type="EMBL" id="JAYKXP010000056">
    <property type="protein sequence ID" value="KAK7034586.1"/>
    <property type="molecule type" value="Genomic_DNA"/>
</dbReference>
<accession>A0AAW0C6Q2</accession>
<feature type="compositionally biased region" description="Low complexity" evidence="7">
    <location>
        <begin position="339"/>
        <end position="348"/>
    </location>
</feature>
<keyword evidence="3" id="KW-0805">Transcription regulation</keyword>
<evidence type="ECO:0000256" key="7">
    <source>
        <dbReference type="SAM" id="MobiDB-lite"/>
    </source>
</evidence>
<evidence type="ECO:0000256" key="4">
    <source>
        <dbReference type="ARBA" id="ARBA00023125"/>
    </source>
</evidence>
<sequence>MISRAKVALSSQSNAEADSLRRYIRKLAKANQEDRETLLAKWIQDDEKKLALGRRIAPRAVSDQEEEEEEEEPFPASSSARPNKRSRGESHISETHSTPKSLSSVQETDSEPEDTESDAITRTESALRLSLKPEEPPPSEVSSASDLDEKERNTQMQSVPFVPNREVSAWIDYYIQNTFPSGLAAEGPTLGERQILLDNYFSFVNPLSAALYSSSLFTDGKAHSSSASSAYSSTDALETNDPKYFTPFLLWSVYSHTARHIPQLAANVFQYAAKAHILLAADLSRPSSIPTIQGLILLSANNAARGMYAQAWHMTASAISMIIDLGIHLDKEPPDDRASASPASGSGSDRTRGGKRGRSYVARQMRLRVYWAAFVWDKLISLALNRTPLLSGDERRPPLPDPVEDNTMWTPYIAGECPPSLLSYQPQPRHQHRCFYENIRANEFLDEVHRYLYRKPWRRLPSHQVRDFVSNMRDRMLEWQRHADRQIVLQVTLDSLRGEGSPPPPHILQLNILVRVIWILLYRPFYYTSASALAAMASTSSPTTKNPSPHIGRRHSSSPKTNHVPHPSANTNTSDDLLLVPHAVSTCEQAAVEIHILFRWYAEAFPLGRASYAVIFAAFLAATIDLALADRQQGLTLEMSERLELCGVVLKGGQGSVPGMQSSMEKLSKHLERVLEKWARGNDVSPGLGPSHVQAGLGTPEQKVGVAGIPVDDGYTRRTSDMMPAPALVPAYANTPLSATPSLSSDLTGSTQNLHHTGQDGYHYATTLSIPTTTMATVAAHPAYSRLPTITIPHASLDFRDRKYQVKPQMPRSDVIASPSAPYQAEHYSERYHTSSVPHGRGEVLEAGHRRHSDVYQRQDHVDYTMLRSGQAGYPASHITSPQLPVGPGAGGQTHAYTSSSVASPQGYQYDSGVYSAVRDVNMGHAEWNAWFWPGENASLGGG</sequence>
<feature type="compositionally biased region" description="Low complexity" evidence="7">
    <location>
        <begin position="539"/>
        <end position="549"/>
    </location>
</feature>
<gene>
    <name evidence="9" type="ORF">VNI00_012217</name>
</gene>
<comment type="caution">
    <text evidence="9">The sequence shown here is derived from an EMBL/GenBank/DDBJ whole genome shotgun (WGS) entry which is preliminary data.</text>
</comment>
<dbReference type="PANTHER" id="PTHR31313:SF81">
    <property type="entry name" value="TY1 ENHANCER ACTIVATOR"/>
    <property type="match status" value="1"/>
</dbReference>
<feature type="region of interest" description="Disordered" evidence="7">
    <location>
        <begin position="878"/>
        <end position="904"/>
    </location>
</feature>
<evidence type="ECO:0000256" key="6">
    <source>
        <dbReference type="ARBA" id="ARBA00023242"/>
    </source>
</evidence>
<dbReference type="GO" id="GO:0006351">
    <property type="term" value="P:DNA-templated transcription"/>
    <property type="evidence" value="ECO:0007669"/>
    <property type="project" value="InterPro"/>
</dbReference>
<evidence type="ECO:0000256" key="5">
    <source>
        <dbReference type="ARBA" id="ARBA00023163"/>
    </source>
</evidence>
<dbReference type="InterPro" id="IPR051615">
    <property type="entry name" value="Transcr_Regulatory_Elem"/>
</dbReference>
<protein>
    <recommendedName>
        <fullName evidence="8">Xylanolytic transcriptional activator regulatory domain-containing protein</fullName>
    </recommendedName>
</protein>
<dbReference type="GO" id="GO:0003677">
    <property type="term" value="F:DNA binding"/>
    <property type="evidence" value="ECO:0007669"/>
    <property type="project" value="UniProtKB-KW"/>
</dbReference>
<proteinExistence type="predicted"/>
<organism evidence="9 10">
    <name type="scientific">Paramarasmius palmivorus</name>
    <dbReference type="NCBI Taxonomy" id="297713"/>
    <lineage>
        <taxon>Eukaryota</taxon>
        <taxon>Fungi</taxon>
        <taxon>Dikarya</taxon>
        <taxon>Basidiomycota</taxon>
        <taxon>Agaricomycotina</taxon>
        <taxon>Agaricomycetes</taxon>
        <taxon>Agaricomycetidae</taxon>
        <taxon>Agaricales</taxon>
        <taxon>Marasmiineae</taxon>
        <taxon>Marasmiaceae</taxon>
        <taxon>Paramarasmius</taxon>
    </lineage>
</organism>
<feature type="region of interest" description="Disordered" evidence="7">
    <location>
        <begin position="539"/>
        <end position="572"/>
    </location>
</feature>
<feature type="region of interest" description="Disordered" evidence="7">
    <location>
        <begin position="50"/>
        <end position="159"/>
    </location>
</feature>
<keyword evidence="6" id="KW-0539">Nucleus</keyword>
<evidence type="ECO:0000256" key="2">
    <source>
        <dbReference type="ARBA" id="ARBA00022833"/>
    </source>
</evidence>
<keyword evidence="10" id="KW-1185">Reference proteome</keyword>
<feature type="domain" description="Xylanolytic transcriptional activator regulatory" evidence="8">
    <location>
        <begin position="311"/>
        <end position="406"/>
    </location>
</feature>
<dbReference type="InterPro" id="IPR007219">
    <property type="entry name" value="XnlR_reg_dom"/>
</dbReference>
<dbReference type="Pfam" id="PF04082">
    <property type="entry name" value="Fungal_trans"/>
    <property type="match status" value="1"/>
</dbReference>
<evidence type="ECO:0000313" key="9">
    <source>
        <dbReference type="EMBL" id="KAK7034586.1"/>
    </source>
</evidence>
<reference evidence="9 10" key="1">
    <citation type="submission" date="2024-01" db="EMBL/GenBank/DDBJ databases">
        <title>A draft genome for a cacao thread blight-causing isolate of Paramarasmius palmivorus.</title>
        <authorList>
            <person name="Baruah I.K."/>
            <person name="Bukari Y."/>
            <person name="Amoako-Attah I."/>
            <person name="Meinhardt L.W."/>
            <person name="Bailey B.A."/>
            <person name="Cohen S.P."/>
        </authorList>
    </citation>
    <scope>NUCLEOTIDE SEQUENCE [LARGE SCALE GENOMIC DNA]</scope>
    <source>
        <strain evidence="9 10">GH-12</strain>
    </source>
</reference>
<keyword evidence="2" id="KW-0862">Zinc</keyword>
<keyword evidence="5" id="KW-0804">Transcription</keyword>